<accession>A0A975AUR9</accession>
<sequence>MLHDEIERLKNNLSKADSDSESIANALKEIFDKQKKIIVVISILELIYEVIYTFNILLKKSGIIATIKNLDKDMYDYIIGYKDIVNSIKYYKSIDYKIKESLINDIENKKAYFENTANVLYGYFVEARYCCDVFNDKLKKFKSDERNVNLDEFYKSVKEFIYEKEDEKLERIQEIISSVPFALSKKRFYDYIRKGLKHDYNGYNKLMRIIFEIEESFYGKLVENYGEIFTDISDKIEEMQALDLKNITKEELESYKNESMKLIEKIQNVREVCFSLIRIINRLLILYKSEDLIEEAPKLEPKIKLYIGICKEIQKGNYPLKQVKEFLQECNQEISNWFFELYNYNKLLNEVSYLESDIDKIIDNNILNDVEILSEYENLINDDSEILFDDLPGEVIDANIVEAEIQNLVSLIDDISQNMNIDYRKARMKRLLGILPVPGNFENEFFNYLKSSLEFDTTLNVKAAIIKSVFERINLYKELKSNKKFYDMIIKNVKEGL</sequence>
<protein>
    <submittedName>
        <fullName evidence="2">Uncharacterized protein</fullName>
    </submittedName>
</protein>
<dbReference type="Proteomes" id="UP000671913">
    <property type="component" value="Chromosome"/>
</dbReference>
<feature type="coiled-coil region" evidence="1">
    <location>
        <begin position="245"/>
        <end position="272"/>
    </location>
</feature>
<dbReference type="RefSeq" id="WP_284679488.1">
    <property type="nucleotide sequence ID" value="NZ_CP060096.1"/>
</dbReference>
<gene>
    <name evidence="2" type="ORF">ACETAC_07885</name>
</gene>
<evidence type="ECO:0000313" key="2">
    <source>
        <dbReference type="EMBL" id="QSZ26803.1"/>
    </source>
</evidence>
<reference evidence="2" key="1">
    <citation type="submission" date="2020-08" db="EMBL/GenBank/DDBJ databases">
        <title>Genomic insights into the carbon and energy metabolism of the first obligate autotrophic acetogenic bacterium Aceticella autotrophica gen. nov., sp. nov.</title>
        <authorList>
            <person name="Toshchakov S.V."/>
            <person name="Elcheninov A.G."/>
            <person name="Kublanov I.V."/>
            <person name="Frolov E.N."/>
            <person name="Lebedinsky A.V."/>
        </authorList>
    </citation>
    <scope>NUCLEOTIDE SEQUENCE</scope>
    <source>
        <strain evidence="2">3443-3Ac</strain>
    </source>
</reference>
<name>A0A975AUR9_9THEO</name>
<dbReference type="KEGG" id="aaut:ACETAC_07885"/>
<keyword evidence="3" id="KW-1185">Reference proteome</keyword>
<organism evidence="2 3">
    <name type="scientific">Aceticella autotrophica</name>
    <dbReference type="NCBI Taxonomy" id="2755338"/>
    <lineage>
        <taxon>Bacteria</taxon>
        <taxon>Bacillati</taxon>
        <taxon>Bacillota</taxon>
        <taxon>Clostridia</taxon>
        <taxon>Thermoanaerobacterales</taxon>
        <taxon>Thermoanaerobacteraceae</taxon>
        <taxon>Aceticella</taxon>
    </lineage>
</organism>
<dbReference type="AlphaFoldDB" id="A0A975AUR9"/>
<proteinExistence type="predicted"/>
<keyword evidence="1" id="KW-0175">Coiled coil</keyword>
<evidence type="ECO:0000313" key="3">
    <source>
        <dbReference type="Proteomes" id="UP000671913"/>
    </source>
</evidence>
<evidence type="ECO:0000256" key="1">
    <source>
        <dbReference type="SAM" id="Coils"/>
    </source>
</evidence>
<dbReference type="EMBL" id="CP060096">
    <property type="protein sequence ID" value="QSZ26803.1"/>
    <property type="molecule type" value="Genomic_DNA"/>
</dbReference>